<dbReference type="NCBIfam" id="TIGR02876">
    <property type="entry name" value="spore_yqfD"/>
    <property type="match status" value="1"/>
</dbReference>
<gene>
    <name evidence="2" type="primary">yqfD</name>
    <name evidence="2" type="ORF">FE784_21975</name>
</gene>
<proteinExistence type="predicted"/>
<keyword evidence="1" id="KW-0472">Membrane</keyword>
<dbReference type="Proteomes" id="UP000307943">
    <property type="component" value="Unassembled WGS sequence"/>
</dbReference>
<feature type="transmembrane region" description="Helical" evidence="1">
    <location>
        <begin position="90"/>
        <end position="110"/>
    </location>
</feature>
<organism evidence="2 3">
    <name type="scientific">Paenibacillus hemerocallicola</name>
    <dbReference type="NCBI Taxonomy" id="1172614"/>
    <lineage>
        <taxon>Bacteria</taxon>
        <taxon>Bacillati</taxon>
        <taxon>Bacillota</taxon>
        <taxon>Bacilli</taxon>
        <taxon>Bacillales</taxon>
        <taxon>Paenibacillaceae</taxon>
        <taxon>Paenibacillus</taxon>
    </lineage>
</organism>
<dbReference type="PIRSF" id="PIRSF029895">
    <property type="entry name" value="SpoIV"/>
    <property type="match status" value="1"/>
</dbReference>
<keyword evidence="1" id="KW-1133">Transmembrane helix</keyword>
<sequence length="394" mass="45133">MKTTIFNRLRGFVRIELRGRNMEKLLNALITGRFVVWDIRRSHDEAVELHILIRDFFKLRPLLRETGSKLRVRGRYGFPFVLDKLGRRKMFIAGIVCFFAAIYMLSMLVWQIDVEGNEKIARSDVLQAAREQGIYRFQWKFRMQDSDMLSRELQNKLPGSAWIGVDVQGTRILIKIVESARPDDRQLMNPRHLVASKNALVTQILAEKGKPLVKPNANVSKGDILISGYIGDEANRQTVVAQGKVRGIVWEEATVEIPLILRQKVYTGETKSRSFLVIGSRGLQVAGYGETPFVQYETVSRLQTVHWRKWSLPFGWLSEKQLESRMEEIPLDPEEAKKIALEQARAELVAAAGPDAVWRGEKIILHEKSDNGKVYMKVLFEIEQPIAVEQPIIP</sequence>
<accession>A0A5C4T701</accession>
<dbReference type="Pfam" id="PF06898">
    <property type="entry name" value="YqfD"/>
    <property type="match status" value="1"/>
</dbReference>
<reference evidence="2 3" key="1">
    <citation type="submission" date="2019-05" db="EMBL/GenBank/DDBJ databases">
        <title>We sequenced the genome of Paenibacillus hemerocallicola KCTC 33185 for further insight into its adaptation and study the phylogeny of Paenibacillus.</title>
        <authorList>
            <person name="Narsing Rao M.P."/>
        </authorList>
    </citation>
    <scope>NUCLEOTIDE SEQUENCE [LARGE SCALE GENOMIC DNA]</scope>
    <source>
        <strain evidence="2 3">KCTC 33185</strain>
    </source>
</reference>
<keyword evidence="1" id="KW-0812">Transmembrane</keyword>
<evidence type="ECO:0000313" key="2">
    <source>
        <dbReference type="EMBL" id="TNJ64137.1"/>
    </source>
</evidence>
<keyword evidence="3" id="KW-1185">Reference proteome</keyword>
<dbReference type="AlphaFoldDB" id="A0A5C4T701"/>
<name>A0A5C4T701_9BACL</name>
<comment type="caution">
    <text evidence="2">The sequence shown here is derived from an EMBL/GenBank/DDBJ whole genome shotgun (WGS) entry which is preliminary data.</text>
</comment>
<evidence type="ECO:0000313" key="3">
    <source>
        <dbReference type="Proteomes" id="UP000307943"/>
    </source>
</evidence>
<dbReference type="RefSeq" id="WP_139604386.1">
    <property type="nucleotide sequence ID" value="NZ_VDCQ01000033.1"/>
</dbReference>
<protein>
    <submittedName>
        <fullName evidence="2">Sporulation protein YqfD</fullName>
    </submittedName>
</protein>
<dbReference type="EMBL" id="VDCQ01000033">
    <property type="protein sequence ID" value="TNJ64137.1"/>
    <property type="molecule type" value="Genomic_DNA"/>
</dbReference>
<dbReference type="OrthoDB" id="1640349at2"/>
<dbReference type="InterPro" id="IPR010690">
    <property type="entry name" value="YqfD"/>
</dbReference>
<evidence type="ECO:0000256" key="1">
    <source>
        <dbReference type="SAM" id="Phobius"/>
    </source>
</evidence>